<evidence type="ECO:0000256" key="2">
    <source>
        <dbReference type="SAM" id="Phobius"/>
    </source>
</evidence>
<dbReference type="InterPro" id="IPR025874">
    <property type="entry name" value="DZR"/>
</dbReference>
<reference evidence="4 5" key="2">
    <citation type="journal article" date="2014" name="Genome Announc.">
        <title>Complete Genome Sequence of Methanoregula formicica SMSPT, a Mesophilic Hydrogenotrophic Methanogen Isolated from a Methanogenic Upflow Anaerobic Sludge Blanket Reactor.</title>
        <authorList>
            <person name="Yamamoto K."/>
            <person name="Tamaki H."/>
            <person name="Cadillo-Quiroz H."/>
            <person name="Imachi H."/>
            <person name="Kyrpides N."/>
            <person name="Woyke T."/>
            <person name="Goodwin L."/>
            <person name="Zinder S.H."/>
            <person name="Kamagata Y."/>
            <person name="Liu W.T."/>
        </authorList>
    </citation>
    <scope>NUCLEOTIDE SEQUENCE [LARGE SCALE GENOMIC DNA]</scope>
    <source>
        <strain evidence="5">DSM 22288 / NBRC 105244 / SMSP</strain>
    </source>
</reference>
<feature type="transmembrane region" description="Helical" evidence="2">
    <location>
        <begin position="275"/>
        <end position="298"/>
    </location>
</feature>
<dbReference type="Pfam" id="PF12773">
    <property type="entry name" value="DZR"/>
    <property type="match status" value="1"/>
</dbReference>
<keyword evidence="2" id="KW-0472">Membrane</keyword>
<feature type="domain" description="DZANK-type" evidence="3">
    <location>
        <begin position="14"/>
        <end position="65"/>
    </location>
</feature>
<feature type="compositionally biased region" description="Low complexity" evidence="1">
    <location>
        <begin position="247"/>
        <end position="268"/>
    </location>
</feature>
<evidence type="ECO:0000256" key="1">
    <source>
        <dbReference type="SAM" id="MobiDB-lite"/>
    </source>
</evidence>
<keyword evidence="2" id="KW-0812">Transmembrane</keyword>
<reference evidence="5" key="1">
    <citation type="submission" date="2011-12" db="EMBL/GenBank/DDBJ databases">
        <title>Complete sequence of Methanoregula formicicum SMSP.</title>
        <authorList>
            <person name="Lucas S."/>
            <person name="Han J."/>
            <person name="Lapidus A."/>
            <person name="Cheng J.-F."/>
            <person name="Goodwin L."/>
            <person name="Pitluck S."/>
            <person name="Peters L."/>
            <person name="Ovchinnikova G."/>
            <person name="Teshima H."/>
            <person name="Detter J.C."/>
            <person name="Han C."/>
            <person name="Tapia R."/>
            <person name="Land M."/>
            <person name="Hauser L."/>
            <person name="Kyrpides N."/>
            <person name="Ivanova N."/>
            <person name="Pagani I."/>
            <person name="Imachi H."/>
            <person name="Tamaki H."/>
            <person name="Sekiguchi Y."/>
            <person name="Kamagata Y."/>
            <person name="Cadillo-Quiroz H."/>
            <person name="Zinder S."/>
            <person name="Liu W.-T."/>
            <person name="Woyke T."/>
        </authorList>
    </citation>
    <scope>NUCLEOTIDE SEQUENCE [LARGE SCALE GENOMIC DNA]</scope>
    <source>
        <strain evidence="5">DSM 22288 / NBRC 105244 / SMSP</strain>
    </source>
</reference>
<sequence length="457" mass="48034">MMREERAPETASTCPACNSPVNAGDRFCEKCGGKIPPLQPPAQAPVCRSCGTPLLPNARFCENCGDPVKKADVPAAPSPAGAPAAPPVSGEPVLPRGLIVTEEPVVTANFGVPEDSGPEHALEVAVKDGAGPVMDEEPEPEPVLKPKPVEELAEEWEEEPVQEPETEFEEESEEAPEEAPEEEPENEFTEEPAEELPGEQEEEPGHVKGEPGPAAVIPESRVGPVDELLLGLEPEEPTGPRPEKRPAGAAPTMPKKPAAATATAPRKPGSSKKTFLVIGLIAAVILIAIAIVALLPVLNGPGVSGTNAPAVQATPVATATPFVTPEPTSPPAPVVTEIQSPAPAVPVATPAATETPEQVDILPPQYTLHFEEFKDVVTGDVTVTVTGPSRNVVKDIEVTVFHPDGTTDSDHLLPSQGMTDVTVTGTRSAERVVVTVLFYSGERYKLIDRTVSFSRRS</sequence>
<protein>
    <recommendedName>
        <fullName evidence="3">DZANK-type domain-containing protein</fullName>
    </recommendedName>
</protein>
<gene>
    <name evidence="4" type="ordered locus">Metfor_1039</name>
</gene>
<dbReference type="GeneID" id="25397796"/>
<keyword evidence="5" id="KW-1185">Reference proteome</keyword>
<dbReference type="EMBL" id="CP003167">
    <property type="protein sequence ID" value="AGB02088.1"/>
    <property type="molecule type" value="Genomic_DNA"/>
</dbReference>
<organism evidence="4 5">
    <name type="scientific">Methanoregula formicica (strain DSM 22288 / NBRC 105244 / SMSP)</name>
    <dbReference type="NCBI Taxonomy" id="593750"/>
    <lineage>
        <taxon>Archaea</taxon>
        <taxon>Methanobacteriati</taxon>
        <taxon>Methanobacteriota</taxon>
        <taxon>Stenosarchaea group</taxon>
        <taxon>Methanomicrobia</taxon>
        <taxon>Methanomicrobiales</taxon>
        <taxon>Methanoregulaceae</taxon>
        <taxon>Methanoregula</taxon>
    </lineage>
</organism>
<keyword evidence="2" id="KW-1133">Transmembrane helix</keyword>
<name>L0HFJ7_METFS</name>
<dbReference type="eggNOG" id="arCOG07676">
    <property type="taxonomic scope" value="Archaea"/>
</dbReference>
<evidence type="ECO:0000313" key="5">
    <source>
        <dbReference type="Proteomes" id="UP000010824"/>
    </source>
</evidence>
<dbReference type="Proteomes" id="UP000010824">
    <property type="component" value="Chromosome"/>
</dbReference>
<dbReference type="HOGENOM" id="CLU_649915_0_0_2"/>
<feature type="region of interest" description="Disordered" evidence="1">
    <location>
        <begin position="131"/>
        <end position="270"/>
    </location>
</feature>
<dbReference type="InParanoid" id="L0HFJ7"/>
<dbReference type="OrthoDB" id="53394at2157"/>
<evidence type="ECO:0000259" key="3">
    <source>
        <dbReference type="Pfam" id="PF12773"/>
    </source>
</evidence>
<dbReference type="eggNOG" id="arCOG01917">
    <property type="taxonomic scope" value="Archaea"/>
</dbReference>
<evidence type="ECO:0000313" key="4">
    <source>
        <dbReference type="EMBL" id="AGB02088.1"/>
    </source>
</evidence>
<dbReference type="KEGG" id="mfo:Metfor_1039"/>
<accession>L0HFJ7</accession>
<dbReference type="AlphaFoldDB" id="L0HFJ7"/>
<dbReference type="RefSeq" id="WP_015285052.1">
    <property type="nucleotide sequence ID" value="NC_019943.1"/>
</dbReference>
<feature type="compositionally biased region" description="Acidic residues" evidence="1">
    <location>
        <begin position="151"/>
        <end position="202"/>
    </location>
</feature>
<proteinExistence type="predicted"/>